<evidence type="ECO:0000313" key="2">
    <source>
        <dbReference type="Proteomes" id="UP001281614"/>
    </source>
</evidence>
<dbReference type="InterPro" id="IPR011041">
    <property type="entry name" value="Quinoprot_gluc/sorb_DH_b-prop"/>
</dbReference>
<keyword evidence="2" id="KW-1185">Reference proteome</keyword>
<organism evidence="1 2">
    <name type="scientific">Colletotrichum kahawae</name>
    <name type="common">Coffee berry disease fungus</name>
    <dbReference type="NCBI Taxonomy" id="34407"/>
    <lineage>
        <taxon>Eukaryota</taxon>
        <taxon>Fungi</taxon>
        <taxon>Dikarya</taxon>
        <taxon>Ascomycota</taxon>
        <taxon>Pezizomycotina</taxon>
        <taxon>Sordariomycetes</taxon>
        <taxon>Hypocreomycetidae</taxon>
        <taxon>Glomerellales</taxon>
        <taxon>Glomerellaceae</taxon>
        <taxon>Colletotrichum</taxon>
        <taxon>Colletotrichum gloeosporioides species complex</taxon>
    </lineage>
</organism>
<dbReference type="EMBL" id="VYYT01000376">
    <property type="protein sequence ID" value="KAK2738854.1"/>
    <property type="molecule type" value="Genomic_DNA"/>
</dbReference>
<dbReference type="SUPFAM" id="SSF50969">
    <property type="entry name" value="YVTN repeat-like/Quinoprotein amine dehydrogenase"/>
    <property type="match status" value="1"/>
</dbReference>
<gene>
    <name evidence="1" type="ORF">CKAH01_18735</name>
</gene>
<dbReference type="SUPFAM" id="SSF50952">
    <property type="entry name" value="Soluble quinoprotein glucose dehydrogenase"/>
    <property type="match status" value="1"/>
</dbReference>
<protein>
    <submittedName>
        <fullName evidence="1">Uncharacterized protein</fullName>
    </submittedName>
</protein>
<accession>A0AAD9Y6Q1</accession>
<evidence type="ECO:0000313" key="1">
    <source>
        <dbReference type="EMBL" id="KAK2738854.1"/>
    </source>
</evidence>
<dbReference type="Proteomes" id="UP001281614">
    <property type="component" value="Unassembled WGS sequence"/>
</dbReference>
<reference evidence="1" key="1">
    <citation type="submission" date="2023-02" db="EMBL/GenBank/DDBJ databases">
        <title>Colletotrichum kahawae CIFC_Que2 genome sequencing and assembly.</title>
        <authorList>
            <person name="Baroncelli R."/>
        </authorList>
    </citation>
    <scope>NUCLEOTIDE SEQUENCE</scope>
    <source>
        <strain evidence="1">CIFC_Que2</strain>
    </source>
</reference>
<proteinExistence type="predicted"/>
<dbReference type="InterPro" id="IPR011044">
    <property type="entry name" value="Quino_amine_DH_bsu"/>
</dbReference>
<sequence>MHLQQLHEQQEQQHPLTVDTNDDSLMIIGARAECWVWLGPWCPYKRHPKKIIVRKASDEVKWEWDLDNIKQQDIPPKVKACIEDSYSITEVKRVANGSMVVAIVGNAAMIFDVPSASNHNTHTIRFAICVENTHTLELLPNDFLAVATTGQTQSDGIEIYDLRTSTPLAGGPDPNPVQTIQGFPAVHGLLWDETDQKLWAVGNDKAPKGDERSQGILRGFSFAPNSDRSTVLQVSEEDEFIIRPTDRLTAEWGSRTEWRNGPHDLVGIPNTRKVLVTSDLSVVGVDIESRVFLDEPEVDKILEGFTPIGGNRHGLPRSDIKSMSINGEGRVMYVQATWRKYYSDVVNVIEGKRVTEVRVWQDVYKARWFADIPGWPAA</sequence>
<comment type="caution">
    <text evidence="1">The sequence shown here is derived from an EMBL/GenBank/DDBJ whole genome shotgun (WGS) entry which is preliminary data.</text>
</comment>
<dbReference type="AlphaFoldDB" id="A0AAD9Y6Q1"/>
<name>A0AAD9Y6Q1_COLKA</name>